<reference evidence="2" key="1">
    <citation type="submission" date="2018-10" db="EMBL/GenBank/DDBJ databases">
        <title>Hidden diversity of soil giant viruses.</title>
        <authorList>
            <person name="Schulz F."/>
            <person name="Alteio L."/>
            <person name="Goudeau D."/>
            <person name="Ryan E.M."/>
            <person name="Malmstrom R.R."/>
            <person name="Blanchard J."/>
            <person name="Woyke T."/>
        </authorList>
    </citation>
    <scope>NUCLEOTIDE SEQUENCE</scope>
    <source>
        <strain evidence="2">SMV1</strain>
    </source>
</reference>
<gene>
    <name evidence="2" type="ORF">Solumvirus5_9</name>
</gene>
<organism evidence="2">
    <name type="scientific">Solumvirus sp</name>
    <dbReference type="NCBI Taxonomy" id="2487773"/>
    <lineage>
        <taxon>Viruses</taxon>
        <taxon>Pithoviruses</taxon>
    </lineage>
</organism>
<accession>A0A3G5AGN3</accession>
<feature type="region of interest" description="Disordered" evidence="1">
    <location>
        <begin position="77"/>
        <end position="102"/>
    </location>
</feature>
<feature type="compositionally biased region" description="Low complexity" evidence="1">
    <location>
        <begin position="88"/>
        <end position="102"/>
    </location>
</feature>
<proteinExistence type="predicted"/>
<dbReference type="EMBL" id="MK072502">
    <property type="protein sequence ID" value="AYV86342.1"/>
    <property type="molecule type" value="Genomic_DNA"/>
</dbReference>
<protein>
    <submittedName>
        <fullName evidence="2">Uncharacterized protein</fullName>
    </submittedName>
</protein>
<sequence length="273" mass="30594">MSTPLKVRGYVVRIHDPVNFDIDIDLTDFQRRKITDKKVISYSYKFYDTPAYSTLNINTTFITTESRDKDLSESKIYSKGVSPKNKNGTAATTSSGSSSSAAPQFAAPLKVVLSKTPIKSLTSKTTTSSTKDVSLDSNPLDTAFSGSKDMSFDIAQLRLLNRPSQNLKPNKPVELPQIITRSCYRCRLKGISAPLSEDRNNDKSIGKVYRLVYREIKQQIDLQGGWVDIEIGPVDKYQRLLVSLYDPISHKDLSSIHLSHKPVFYDYVIGQGR</sequence>
<evidence type="ECO:0000256" key="1">
    <source>
        <dbReference type="SAM" id="MobiDB-lite"/>
    </source>
</evidence>
<name>A0A3G5AGN3_9VIRU</name>
<evidence type="ECO:0000313" key="2">
    <source>
        <dbReference type="EMBL" id="AYV86342.1"/>
    </source>
</evidence>